<name>A0ABD2KEN1_9BILA</name>
<comment type="caution">
    <text evidence="2">The sequence shown here is derived from an EMBL/GenBank/DDBJ whole genome shotgun (WGS) entry which is preliminary data.</text>
</comment>
<dbReference type="AlphaFoldDB" id="A0ABD2KEN1"/>
<organism evidence="2 4">
    <name type="scientific">Heterodera trifolii</name>
    <dbReference type="NCBI Taxonomy" id="157864"/>
    <lineage>
        <taxon>Eukaryota</taxon>
        <taxon>Metazoa</taxon>
        <taxon>Ecdysozoa</taxon>
        <taxon>Nematoda</taxon>
        <taxon>Chromadorea</taxon>
        <taxon>Rhabditida</taxon>
        <taxon>Tylenchina</taxon>
        <taxon>Tylenchomorpha</taxon>
        <taxon>Tylenchoidea</taxon>
        <taxon>Heteroderidae</taxon>
        <taxon>Heteroderinae</taxon>
        <taxon>Heterodera</taxon>
    </lineage>
</organism>
<evidence type="ECO:0000313" key="1">
    <source>
        <dbReference type="EMBL" id="KAL3078672.1"/>
    </source>
</evidence>
<keyword evidence="4" id="KW-1185">Reference proteome</keyword>
<reference evidence="2 4" key="1">
    <citation type="submission" date="2024-10" db="EMBL/GenBank/DDBJ databases">
        <authorList>
            <person name="Kim D."/>
        </authorList>
    </citation>
    <scope>NUCLEOTIDE SEQUENCE [LARGE SCALE GENOMIC DNA]</scope>
    <source>
        <strain evidence="2">BH-2024</strain>
    </source>
</reference>
<evidence type="ECO:0000313" key="4">
    <source>
        <dbReference type="Proteomes" id="UP001620626"/>
    </source>
</evidence>
<dbReference type="EMBL" id="JBICBT010000781">
    <property type="protein sequence ID" value="KAL3101409.1"/>
    <property type="molecule type" value="Genomic_DNA"/>
</dbReference>
<gene>
    <name evidence="2" type="ORF">niasHT_025387</name>
    <name evidence="3" type="ORF">niasHT_025391</name>
    <name evidence="1" type="ORF">niasHT_033031</name>
</gene>
<dbReference type="EMBL" id="JBICBT010001200">
    <property type="protein sequence ID" value="KAL3078672.1"/>
    <property type="molecule type" value="Genomic_DNA"/>
</dbReference>
<protein>
    <submittedName>
        <fullName evidence="2">Uncharacterized protein</fullName>
    </submittedName>
</protein>
<evidence type="ECO:0000313" key="2">
    <source>
        <dbReference type="EMBL" id="KAL3101405.1"/>
    </source>
</evidence>
<dbReference type="Proteomes" id="UP001620626">
    <property type="component" value="Unassembled WGS sequence"/>
</dbReference>
<sequence length="96" mass="11378">MMAAQRTQPKHSRRPAICLNRQRPKRLQRREEELCVSCGHRRLPHEGMAANAQQSATISSPLMHHRQMERQQWWEECTLFSTGHDQTNFFRALLKL</sequence>
<evidence type="ECO:0000313" key="3">
    <source>
        <dbReference type="EMBL" id="KAL3101409.1"/>
    </source>
</evidence>
<proteinExistence type="predicted"/>
<accession>A0ABD2KEN1</accession>
<dbReference type="EMBL" id="JBICBT010000781">
    <property type="protein sequence ID" value="KAL3101405.1"/>
    <property type="molecule type" value="Genomic_DNA"/>
</dbReference>